<dbReference type="InterPro" id="IPR053036">
    <property type="entry name" value="CellCycle_DNARepair_Reg"/>
</dbReference>
<accession>A0A6A6HAI5</accession>
<dbReference type="SMART" id="SM00292">
    <property type="entry name" value="BRCT"/>
    <property type="match status" value="6"/>
</dbReference>
<dbReference type="SUPFAM" id="SSF52113">
    <property type="entry name" value="BRCT domain"/>
    <property type="match status" value="4"/>
</dbReference>
<dbReference type="PANTHER" id="PTHR47667">
    <property type="entry name" value="REGULATOR OF TY1 TRANSPOSITION PROTEIN 107"/>
    <property type="match status" value="1"/>
</dbReference>
<dbReference type="Proteomes" id="UP000800092">
    <property type="component" value="Unassembled WGS sequence"/>
</dbReference>
<proteinExistence type="predicted"/>
<dbReference type="CDD" id="cd18437">
    <property type="entry name" value="BRCT_BRC1_like_rpt3"/>
    <property type="match status" value="1"/>
</dbReference>
<dbReference type="InterPro" id="IPR036420">
    <property type="entry name" value="BRCT_dom_sf"/>
</dbReference>
<name>A0A6A6HAI5_VIRVR</name>
<dbReference type="PROSITE" id="PS50172">
    <property type="entry name" value="BRCT"/>
    <property type="match status" value="4"/>
</dbReference>
<dbReference type="GO" id="GO:0035361">
    <property type="term" value="C:Cul8-RING ubiquitin ligase complex"/>
    <property type="evidence" value="ECO:0007669"/>
    <property type="project" value="TreeGrafter"/>
</dbReference>
<evidence type="ECO:0000313" key="3">
    <source>
        <dbReference type="EMBL" id="KAF2234831.1"/>
    </source>
</evidence>
<dbReference type="Pfam" id="PF16770">
    <property type="entry name" value="RTT107_BRCT_5"/>
    <property type="match status" value="1"/>
</dbReference>
<feature type="domain" description="BRCT" evidence="2">
    <location>
        <begin position="812"/>
        <end position="880"/>
    </location>
</feature>
<feature type="domain" description="BRCT" evidence="2">
    <location>
        <begin position="9"/>
        <end position="107"/>
    </location>
</feature>
<dbReference type="GO" id="GO:0005634">
    <property type="term" value="C:nucleus"/>
    <property type="evidence" value="ECO:0007669"/>
    <property type="project" value="TreeGrafter"/>
</dbReference>
<gene>
    <name evidence="3" type="ORF">EV356DRAFT_484460</name>
</gene>
<feature type="region of interest" description="Disordered" evidence="1">
    <location>
        <begin position="225"/>
        <end position="244"/>
    </location>
</feature>
<dbReference type="GO" id="GO:1990683">
    <property type="term" value="P:DNA double-strand break attachment to nuclear envelope"/>
    <property type="evidence" value="ECO:0007669"/>
    <property type="project" value="TreeGrafter"/>
</dbReference>
<sequence length="882" mass="98571">MAGERVQKSPNKIFVGVRFGVIPSEDLDEEFTLKIIKSLQDNGAEYVPLNKHGRLDEVNLYTHIIATTSDFPDYDNAADSLIPVITPTWIEHSLQKQKRSNTRGFTPDPRLFFSDVVLHCMDIPEGDKDAIIGGVLAMGGTYSSNLSGIVTHIVALTEDDSRCEKAKTKNPQCKVVLPHWFDDCLKLGKKIDERPYTFPDPEILNSEFSGPVLKHRENQDAFVPSRKTDSEGLPEDVFPASSPSPSRRALDIFSGQNVKLSQDLDIGLRLRGTLEGLIRSAGGYVTENISSADTYVCQYRDGSDYIHASHAGKSVGSLLWLYHMLKKNTWTNPMRRLLHYPIPRNGMDCFKDCRISISNYTGDARTYLQDLVAASGARFTGNLSQNNTHLITAHTLSDKCDAAREWNVNVVNHLWVEESYAKCEVQTLSNPRYTHFPKRTNLGEVVGKTGIDREVLRQWHREQGLGKTPTKAKAKSNMQLQEPSPQKQGQSTEQEQKSFGSSLAELTNDGSEHSTPLTSKAHRARNMTLPTRTPAANKTAAGKENETPPTTGKRGAKERAVNKMHDLAPDIALYEKEMKRKGGVIHGRRRVNEVDDAKKGKEVNAGRKRSHVESEEDDEDDEGEEVPTKFKEKGKAKRAKHPLPPIDHRMLLTGAIEYVADDKKEANLKAQLRNMGILLTGNPAEATILCAPKVMRTRKFVAALAAGPLVVHTSFLDYCIKHDSPPPTASHALGNDRDTKERFGFHISKVIGRARMNQRRLLRGWTIFCTEAVNGGFDTYKEIVSLNGGQCFLWKGRESVNVTKRKPLPDAGDESQNQGGEEEEDVLYLISGTGKNETVLWGKFRALAEKHDMRPRIVKPDWLLSCAMAQQVEWNEEYELEG</sequence>
<dbReference type="Pfam" id="PF12738">
    <property type="entry name" value="PTCB-BRCT"/>
    <property type="match status" value="1"/>
</dbReference>
<dbReference type="CDD" id="cd18436">
    <property type="entry name" value="BRCT_BRC1_like_rpt2"/>
    <property type="match status" value="1"/>
</dbReference>
<reference evidence="3" key="1">
    <citation type="journal article" date="2020" name="Stud. Mycol.">
        <title>101 Dothideomycetes genomes: a test case for predicting lifestyles and emergence of pathogens.</title>
        <authorList>
            <person name="Haridas S."/>
            <person name="Albert R."/>
            <person name="Binder M."/>
            <person name="Bloem J."/>
            <person name="Labutti K."/>
            <person name="Salamov A."/>
            <person name="Andreopoulos B."/>
            <person name="Baker S."/>
            <person name="Barry K."/>
            <person name="Bills G."/>
            <person name="Bluhm B."/>
            <person name="Cannon C."/>
            <person name="Castanera R."/>
            <person name="Culley D."/>
            <person name="Daum C."/>
            <person name="Ezra D."/>
            <person name="Gonzalez J."/>
            <person name="Henrissat B."/>
            <person name="Kuo A."/>
            <person name="Liang C."/>
            <person name="Lipzen A."/>
            <person name="Lutzoni F."/>
            <person name="Magnuson J."/>
            <person name="Mondo S."/>
            <person name="Nolan M."/>
            <person name="Ohm R."/>
            <person name="Pangilinan J."/>
            <person name="Park H.-J."/>
            <person name="Ramirez L."/>
            <person name="Alfaro M."/>
            <person name="Sun H."/>
            <person name="Tritt A."/>
            <person name="Yoshinaga Y."/>
            <person name="Zwiers L.-H."/>
            <person name="Turgeon B."/>
            <person name="Goodwin S."/>
            <person name="Spatafora J."/>
            <person name="Crous P."/>
            <person name="Grigoriev I."/>
        </authorList>
    </citation>
    <scope>NUCLEOTIDE SEQUENCE</scope>
    <source>
        <strain evidence="3">Tuck. ex Michener</strain>
    </source>
</reference>
<dbReference type="Gene3D" id="3.40.50.10190">
    <property type="entry name" value="BRCT domain"/>
    <property type="match status" value="5"/>
</dbReference>
<feature type="region of interest" description="Disordered" evidence="1">
    <location>
        <begin position="588"/>
        <end position="642"/>
    </location>
</feature>
<dbReference type="OrthoDB" id="342264at2759"/>
<dbReference type="AlphaFoldDB" id="A0A6A6HAI5"/>
<feature type="compositionally biased region" description="Basic and acidic residues" evidence="1">
    <location>
        <begin position="590"/>
        <end position="605"/>
    </location>
</feature>
<dbReference type="Pfam" id="PF00533">
    <property type="entry name" value="BRCT"/>
    <property type="match status" value="1"/>
</dbReference>
<dbReference type="InterPro" id="IPR001357">
    <property type="entry name" value="BRCT_dom"/>
</dbReference>
<dbReference type="FunFam" id="3.40.50.10190:FF:000048">
    <property type="entry name" value="DNA repair protein Rtt107"/>
    <property type="match status" value="1"/>
</dbReference>
<feature type="compositionally biased region" description="Polar residues" evidence="1">
    <location>
        <begin position="476"/>
        <end position="518"/>
    </location>
</feature>
<dbReference type="PANTHER" id="PTHR47667:SF1">
    <property type="entry name" value="REGULATOR OF TY1 TRANSPOSITION PROTEIN 107"/>
    <property type="match status" value="1"/>
</dbReference>
<evidence type="ECO:0000259" key="2">
    <source>
        <dbReference type="PROSITE" id="PS50172"/>
    </source>
</evidence>
<dbReference type="EMBL" id="ML991795">
    <property type="protein sequence ID" value="KAF2234831.1"/>
    <property type="molecule type" value="Genomic_DNA"/>
</dbReference>
<dbReference type="GO" id="GO:0006302">
    <property type="term" value="P:double-strand break repair"/>
    <property type="evidence" value="ECO:0007669"/>
    <property type="project" value="TreeGrafter"/>
</dbReference>
<protein>
    <submittedName>
        <fullName evidence="3">DNA repair protein Rtt107</fullName>
    </submittedName>
</protein>
<evidence type="ECO:0000313" key="4">
    <source>
        <dbReference type="Proteomes" id="UP000800092"/>
    </source>
</evidence>
<feature type="compositionally biased region" description="Acidic residues" evidence="1">
    <location>
        <begin position="614"/>
        <end position="625"/>
    </location>
</feature>
<feature type="domain" description="BRCT" evidence="2">
    <location>
        <begin position="108"/>
        <end position="198"/>
    </location>
</feature>
<feature type="region of interest" description="Disordered" evidence="1">
    <location>
        <begin position="457"/>
        <end position="560"/>
    </location>
</feature>
<keyword evidence="4" id="KW-1185">Reference proteome</keyword>
<organism evidence="3 4">
    <name type="scientific">Viridothelium virens</name>
    <name type="common">Speckled blister lichen</name>
    <name type="synonym">Trypethelium virens</name>
    <dbReference type="NCBI Taxonomy" id="1048519"/>
    <lineage>
        <taxon>Eukaryota</taxon>
        <taxon>Fungi</taxon>
        <taxon>Dikarya</taxon>
        <taxon>Ascomycota</taxon>
        <taxon>Pezizomycotina</taxon>
        <taxon>Dothideomycetes</taxon>
        <taxon>Dothideomycetes incertae sedis</taxon>
        <taxon>Trypetheliales</taxon>
        <taxon>Trypetheliaceae</taxon>
        <taxon>Viridothelium</taxon>
    </lineage>
</organism>
<feature type="domain" description="BRCT" evidence="2">
    <location>
        <begin position="345"/>
        <end position="422"/>
    </location>
</feature>
<evidence type="ECO:0000256" key="1">
    <source>
        <dbReference type="SAM" id="MobiDB-lite"/>
    </source>
</evidence>